<protein>
    <submittedName>
        <fullName evidence="2">Glycosyltransferase family 2 protein</fullName>
    </submittedName>
</protein>
<comment type="caution">
    <text evidence="2">The sequence shown here is derived from an EMBL/GenBank/DDBJ whole genome shotgun (WGS) entry which is preliminary data.</text>
</comment>
<dbReference type="CDD" id="cd04179">
    <property type="entry name" value="DPM_DPG-synthase_like"/>
    <property type="match status" value="1"/>
</dbReference>
<accession>A0ABR7P756</accession>
<gene>
    <name evidence="2" type="ORF">H8712_01035</name>
</gene>
<dbReference type="InterPro" id="IPR001173">
    <property type="entry name" value="Glyco_trans_2-like"/>
</dbReference>
<dbReference type="InterPro" id="IPR050256">
    <property type="entry name" value="Glycosyltransferase_2"/>
</dbReference>
<keyword evidence="3" id="KW-1185">Reference proteome</keyword>
<feature type="domain" description="Glycosyltransferase 2-like" evidence="1">
    <location>
        <begin position="5"/>
        <end position="162"/>
    </location>
</feature>
<sequence>MRTLVLIPAYNEEKNLEQVIENLKKKAPQFDYIIINDGSTDHTEELCRKKQYHYISLPVNLGLTGAMQTGMKYAKEKNYDMAIQFDADGQHLPEYIQKMVDCMEKTNCDVVIASRFYGGKMPLRMRTAGARLITAAIRLTTKKYISDPTSGMRLYNRTIIEQFVKDANNSPEPDTLSYLIRLGADVREVRVKMAERTEGKSYLTPVNASKYMMQMLMSICIFQWFRDRKAVL</sequence>
<dbReference type="Gene3D" id="3.90.550.10">
    <property type="entry name" value="Spore Coat Polysaccharide Biosynthesis Protein SpsA, Chain A"/>
    <property type="match status" value="1"/>
</dbReference>
<dbReference type="EMBL" id="JACRTP010000001">
    <property type="protein sequence ID" value="MBC8627224.1"/>
    <property type="molecule type" value="Genomic_DNA"/>
</dbReference>
<reference evidence="2 3" key="1">
    <citation type="submission" date="2020-08" db="EMBL/GenBank/DDBJ databases">
        <title>Genome public.</title>
        <authorList>
            <person name="Liu C."/>
            <person name="Sun Q."/>
        </authorList>
    </citation>
    <scope>NUCLEOTIDE SEQUENCE [LARGE SCALE GENOMIC DNA]</scope>
    <source>
        <strain evidence="2 3">3_YM_SP_D4_24.mj</strain>
    </source>
</reference>
<dbReference type="PANTHER" id="PTHR48090">
    <property type="entry name" value="UNDECAPRENYL-PHOSPHATE 4-DEOXY-4-FORMAMIDO-L-ARABINOSE TRANSFERASE-RELATED"/>
    <property type="match status" value="1"/>
</dbReference>
<dbReference type="Proteomes" id="UP000661649">
    <property type="component" value="Unassembled WGS sequence"/>
</dbReference>
<dbReference type="RefSeq" id="WP_187558055.1">
    <property type="nucleotide sequence ID" value="NZ_JACRTP010000001.1"/>
</dbReference>
<dbReference type="SUPFAM" id="SSF53448">
    <property type="entry name" value="Nucleotide-diphospho-sugar transferases"/>
    <property type="match status" value="1"/>
</dbReference>
<organism evidence="2 3">
    <name type="scientific">Blautia stercoris</name>
    <dbReference type="NCBI Taxonomy" id="871664"/>
    <lineage>
        <taxon>Bacteria</taxon>
        <taxon>Bacillati</taxon>
        <taxon>Bacillota</taxon>
        <taxon>Clostridia</taxon>
        <taxon>Lachnospirales</taxon>
        <taxon>Lachnospiraceae</taxon>
        <taxon>Blautia</taxon>
    </lineage>
</organism>
<dbReference type="InterPro" id="IPR029044">
    <property type="entry name" value="Nucleotide-diphossugar_trans"/>
</dbReference>
<proteinExistence type="predicted"/>
<evidence type="ECO:0000313" key="2">
    <source>
        <dbReference type="EMBL" id="MBC8627224.1"/>
    </source>
</evidence>
<evidence type="ECO:0000259" key="1">
    <source>
        <dbReference type="Pfam" id="PF00535"/>
    </source>
</evidence>
<name>A0ABR7P756_9FIRM</name>
<dbReference type="PANTHER" id="PTHR48090:SF7">
    <property type="entry name" value="RFBJ PROTEIN"/>
    <property type="match status" value="1"/>
</dbReference>
<evidence type="ECO:0000313" key="3">
    <source>
        <dbReference type="Proteomes" id="UP000661649"/>
    </source>
</evidence>
<dbReference type="Pfam" id="PF00535">
    <property type="entry name" value="Glycos_transf_2"/>
    <property type="match status" value="1"/>
</dbReference>